<protein>
    <submittedName>
        <fullName evidence="1">Conjugal transfer pilus assembly protein TraW</fullName>
    </submittedName>
</protein>
<keyword evidence="2" id="KW-1185">Reference proteome</keyword>
<accession>A0A370GGN2</accession>
<reference evidence="1 2" key="1">
    <citation type="submission" date="2018-07" db="EMBL/GenBank/DDBJ databases">
        <title>Genomic Encyclopedia of Type Strains, Phase IV (KMG-IV): sequencing the most valuable type-strain genomes for metagenomic binning, comparative biology and taxonomic classification.</title>
        <authorList>
            <person name="Goeker M."/>
        </authorList>
    </citation>
    <scope>NUCLEOTIDE SEQUENCE [LARGE SCALE GENOMIC DNA]</scope>
    <source>
        <strain evidence="1 2">DSM 16500</strain>
    </source>
</reference>
<dbReference type="Proteomes" id="UP000254720">
    <property type="component" value="Unassembled WGS sequence"/>
</dbReference>
<name>A0A370GGN2_9COXI</name>
<gene>
    <name evidence="1" type="ORF">C8D86_12121</name>
</gene>
<dbReference type="RefSeq" id="WP_114835002.1">
    <property type="nucleotide sequence ID" value="NZ_LR699117.1"/>
</dbReference>
<proteinExistence type="predicted"/>
<dbReference type="AlphaFoldDB" id="A0A370GGN2"/>
<dbReference type="EMBL" id="QQAX01000021">
    <property type="protein sequence ID" value="RDI41123.1"/>
    <property type="molecule type" value="Genomic_DNA"/>
</dbReference>
<evidence type="ECO:0000313" key="2">
    <source>
        <dbReference type="Proteomes" id="UP000254720"/>
    </source>
</evidence>
<dbReference type="OrthoDB" id="7171737at2"/>
<dbReference type="InterPro" id="IPR014114">
    <property type="entry name" value="TraW"/>
</dbReference>
<organism evidence="1 2">
    <name type="scientific">Aquicella lusitana</name>
    <dbReference type="NCBI Taxonomy" id="254246"/>
    <lineage>
        <taxon>Bacteria</taxon>
        <taxon>Pseudomonadati</taxon>
        <taxon>Pseudomonadota</taxon>
        <taxon>Gammaproteobacteria</taxon>
        <taxon>Legionellales</taxon>
        <taxon>Coxiellaceae</taxon>
        <taxon>Aquicella</taxon>
    </lineage>
</organism>
<evidence type="ECO:0000313" key="1">
    <source>
        <dbReference type="EMBL" id="RDI41123.1"/>
    </source>
</evidence>
<sequence length="214" mass="24455">MSAKRGVIQLSVISVLIMCAFITKATYANDLGVMGETYPILEIDFLDFIQSRIEQIQKNGQWQVLQNRATQSAISYRDRPPRVVGITRARETKSWKYDPSIVLDHNVVSLDGKMIAVAGTRVNPLNFITITKTLIFYDSDDETQVKWVLEQNKKLNGKNKLILINGSVLDQEKRFKKPIYFDQSGKLTSRFGITHVPAIVYQEETVLRVMEMKI</sequence>
<dbReference type="NCBIfam" id="TIGR02743">
    <property type="entry name" value="TraW"/>
    <property type="match status" value="1"/>
</dbReference>
<comment type="caution">
    <text evidence="1">The sequence shown here is derived from an EMBL/GenBank/DDBJ whole genome shotgun (WGS) entry which is preliminary data.</text>
</comment>